<protein>
    <submittedName>
        <fullName evidence="1">Uncharacterized protein</fullName>
    </submittedName>
</protein>
<comment type="caution">
    <text evidence="1">The sequence shown here is derived from an EMBL/GenBank/DDBJ whole genome shotgun (WGS) entry which is preliminary data.</text>
</comment>
<gene>
    <name evidence="1" type="ORF">Cob_v013172</name>
</gene>
<sequence>MQPNAHHRRVCLRGRKPFTSPRLSIPPRPQTPTFCSGVCGEERVHSLPKPDSFRTLTLPQPAPILDGPSSECFEICFGSQL</sequence>
<evidence type="ECO:0000313" key="2">
    <source>
        <dbReference type="Proteomes" id="UP000014480"/>
    </source>
</evidence>
<reference evidence="2" key="1">
    <citation type="journal article" date="2013" name="New Phytol.">
        <title>Comparative genomic and transcriptomic analyses reveal the hemibiotrophic stage shift of Colletotrichum fungi.</title>
        <authorList>
            <person name="Gan P."/>
            <person name="Ikeda K."/>
            <person name="Irieda H."/>
            <person name="Narusaka M."/>
            <person name="O'Connell R.J."/>
            <person name="Narusaka Y."/>
            <person name="Takano Y."/>
            <person name="Kubo Y."/>
            <person name="Shirasu K."/>
        </authorList>
    </citation>
    <scope>NUCLEOTIDE SEQUENCE [LARGE SCALE GENOMIC DNA]</scope>
    <source>
        <strain evidence="2">104-T / ATCC 96160 / CBS 514.97 / LARS 414 / MAFF 240422</strain>
    </source>
</reference>
<dbReference type="Proteomes" id="UP000014480">
    <property type="component" value="Unassembled WGS sequence"/>
</dbReference>
<accession>A0A484F6Q4</accession>
<name>A0A484F6Q4_COLOR</name>
<reference evidence="2" key="2">
    <citation type="journal article" date="2019" name="Mol. Plant Microbe Interact.">
        <title>Genome sequence resources for four phytopathogenic fungi from the Colletotrichum orbiculare species complex.</title>
        <authorList>
            <person name="Gan P."/>
            <person name="Tsushima A."/>
            <person name="Narusaka M."/>
            <person name="Narusaka Y."/>
            <person name="Takano Y."/>
            <person name="Kubo Y."/>
            <person name="Shirasu K."/>
        </authorList>
    </citation>
    <scope>GENOME REANNOTATION</scope>
    <source>
        <strain evidence="2">104-T / ATCC 96160 / CBS 514.97 / LARS 414 / MAFF 240422</strain>
    </source>
</reference>
<dbReference type="EMBL" id="AMCV02000062">
    <property type="protein sequence ID" value="TDZ13671.1"/>
    <property type="molecule type" value="Genomic_DNA"/>
</dbReference>
<evidence type="ECO:0000313" key="1">
    <source>
        <dbReference type="EMBL" id="TDZ13671.1"/>
    </source>
</evidence>
<dbReference type="AlphaFoldDB" id="A0A484F6Q4"/>
<proteinExistence type="predicted"/>
<keyword evidence="2" id="KW-1185">Reference proteome</keyword>
<organism evidence="1 2">
    <name type="scientific">Colletotrichum orbiculare (strain 104-T / ATCC 96160 / CBS 514.97 / LARS 414 / MAFF 240422)</name>
    <name type="common">Cucumber anthracnose fungus</name>
    <name type="synonym">Colletotrichum lagenarium</name>
    <dbReference type="NCBI Taxonomy" id="1213857"/>
    <lineage>
        <taxon>Eukaryota</taxon>
        <taxon>Fungi</taxon>
        <taxon>Dikarya</taxon>
        <taxon>Ascomycota</taxon>
        <taxon>Pezizomycotina</taxon>
        <taxon>Sordariomycetes</taxon>
        <taxon>Hypocreomycetidae</taxon>
        <taxon>Glomerellales</taxon>
        <taxon>Glomerellaceae</taxon>
        <taxon>Colletotrichum</taxon>
        <taxon>Colletotrichum orbiculare species complex</taxon>
    </lineage>
</organism>